<dbReference type="RefSeq" id="WP_196293816.1">
    <property type="nucleotide sequence ID" value="NZ_JADQDM010000007.1"/>
</dbReference>
<feature type="signal peptide" evidence="1">
    <location>
        <begin position="1"/>
        <end position="25"/>
    </location>
</feature>
<evidence type="ECO:0000313" key="2">
    <source>
        <dbReference type="EMBL" id="MBF9222372.1"/>
    </source>
</evidence>
<evidence type="ECO:0008006" key="4">
    <source>
        <dbReference type="Google" id="ProtNLM"/>
    </source>
</evidence>
<organism evidence="2 3">
    <name type="scientific">Hymenobacter ruricola</name>
    <dbReference type="NCBI Taxonomy" id="2791023"/>
    <lineage>
        <taxon>Bacteria</taxon>
        <taxon>Pseudomonadati</taxon>
        <taxon>Bacteroidota</taxon>
        <taxon>Cytophagia</taxon>
        <taxon>Cytophagales</taxon>
        <taxon>Hymenobacteraceae</taxon>
        <taxon>Hymenobacter</taxon>
    </lineage>
</organism>
<accession>A0ABS0I5X4</accession>
<gene>
    <name evidence="2" type="ORF">I2H31_14800</name>
</gene>
<dbReference type="EMBL" id="JADQDM010000007">
    <property type="protein sequence ID" value="MBF9222372.1"/>
    <property type="molecule type" value="Genomic_DNA"/>
</dbReference>
<name>A0ABS0I5X4_9BACT</name>
<proteinExistence type="predicted"/>
<evidence type="ECO:0000256" key="1">
    <source>
        <dbReference type="SAM" id="SignalP"/>
    </source>
</evidence>
<evidence type="ECO:0000313" key="3">
    <source>
        <dbReference type="Proteomes" id="UP000618931"/>
    </source>
</evidence>
<reference evidence="2 3" key="1">
    <citation type="submission" date="2020-11" db="EMBL/GenBank/DDBJ databases">
        <authorList>
            <person name="Kim M.K."/>
        </authorList>
    </citation>
    <scope>NUCLEOTIDE SEQUENCE [LARGE SCALE GENOMIC DNA]</scope>
    <source>
        <strain evidence="2 3">BT662</strain>
    </source>
</reference>
<dbReference type="Proteomes" id="UP000618931">
    <property type="component" value="Unassembled WGS sequence"/>
</dbReference>
<comment type="caution">
    <text evidence="2">The sequence shown here is derived from an EMBL/GenBank/DDBJ whole genome shotgun (WGS) entry which is preliminary data.</text>
</comment>
<sequence length="189" mass="20919">MNLFRTFSMAAAALAGLSLSSCLNAPEYPVEPSIDFKSLTMVRNKPAGQTEIDTLKFALDFRDGDGDLGLSDDDIKVAPWNSTTDGPNKRGYSYNYIIQPYKKNPVTKQFEKFINVGGVQGEYDGRFLRLDEADARPAPLKGTLNYKLPINIDGSPFFPGDVLRFEISILDRSLHQSNTITTTEVTLGQ</sequence>
<keyword evidence="1" id="KW-0732">Signal</keyword>
<protein>
    <recommendedName>
        <fullName evidence="4">DUF3823 domain-containing protein</fullName>
    </recommendedName>
</protein>
<feature type="chain" id="PRO_5046897003" description="DUF3823 domain-containing protein" evidence="1">
    <location>
        <begin position="26"/>
        <end position="189"/>
    </location>
</feature>
<dbReference type="PROSITE" id="PS51257">
    <property type="entry name" value="PROKAR_LIPOPROTEIN"/>
    <property type="match status" value="1"/>
</dbReference>
<keyword evidence="3" id="KW-1185">Reference proteome</keyword>